<keyword evidence="4" id="KW-1185">Reference proteome</keyword>
<reference evidence="3" key="1">
    <citation type="submission" date="2020-05" db="EMBL/GenBank/DDBJ databases">
        <title>Phylogenomic resolution of chytrid fungi.</title>
        <authorList>
            <person name="Stajich J.E."/>
            <person name="Amses K."/>
            <person name="Simmons R."/>
            <person name="Seto K."/>
            <person name="Myers J."/>
            <person name="Bonds A."/>
            <person name="Quandt C.A."/>
            <person name="Barry K."/>
            <person name="Liu P."/>
            <person name="Grigoriev I."/>
            <person name="Longcore J.E."/>
            <person name="James T.Y."/>
        </authorList>
    </citation>
    <scope>NUCLEOTIDE SEQUENCE</scope>
    <source>
        <strain evidence="3">JEL0379</strain>
    </source>
</reference>
<keyword evidence="1" id="KW-0175">Coiled coil</keyword>
<evidence type="ECO:0000313" key="4">
    <source>
        <dbReference type="Proteomes" id="UP001212152"/>
    </source>
</evidence>
<evidence type="ECO:0000313" key="3">
    <source>
        <dbReference type="EMBL" id="KAJ3175521.1"/>
    </source>
</evidence>
<feature type="region of interest" description="Disordered" evidence="2">
    <location>
        <begin position="167"/>
        <end position="193"/>
    </location>
</feature>
<feature type="compositionally biased region" description="Basic and acidic residues" evidence="2">
    <location>
        <begin position="174"/>
        <end position="193"/>
    </location>
</feature>
<evidence type="ECO:0000256" key="2">
    <source>
        <dbReference type="SAM" id="MobiDB-lite"/>
    </source>
</evidence>
<name>A0AAD5TLF9_9FUNG</name>
<feature type="region of interest" description="Disordered" evidence="2">
    <location>
        <begin position="483"/>
        <end position="525"/>
    </location>
</feature>
<feature type="compositionally biased region" description="Acidic residues" evidence="2">
    <location>
        <begin position="492"/>
        <end position="501"/>
    </location>
</feature>
<dbReference type="Proteomes" id="UP001212152">
    <property type="component" value="Unassembled WGS sequence"/>
</dbReference>
<feature type="region of interest" description="Disordered" evidence="2">
    <location>
        <begin position="1"/>
        <end position="71"/>
    </location>
</feature>
<proteinExistence type="predicted"/>
<evidence type="ECO:0000256" key="1">
    <source>
        <dbReference type="SAM" id="Coils"/>
    </source>
</evidence>
<comment type="caution">
    <text evidence="3">The sequence shown here is derived from an EMBL/GenBank/DDBJ whole genome shotgun (WGS) entry which is preliminary data.</text>
</comment>
<feature type="compositionally biased region" description="Basic and acidic residues" evidence="2">
    <location>
        <begin position="14"/>
        <end position="39"/>
    </location>
</feature>
<gene>
    <name evidence="3" type="ORF">HDU87_006184</name>
</gene>
<dbReference type="AlphaFoldDB" id="A0AAD5TLF9"/>
<accession>A0AAD5TLF9</accession>
<feature type="coiled-coil region" evidence="1">
    <location>
        <begin position="353"/>
        <end position="467"/>
    </location>
</feature>
<dbReference type="EMBL" id="JADGJQ010000051">
    <property type="protein sequence ID" value="KAJ3175521.1"/>
    <property type="molecule type" value="Genomic_DNA"/>
</dbReference>
<protein>
    <submittedName>
        <fullName evidence="3">Uncharacterized protein</fullName>
    </submittedName>
</protein>
<organism evidence="3 4">
    <name type="scientific">Geranomyces variabilis</name>
    <dbReference type="NCBI Taxonomy" id="109894"/>
    <lineage>
        <taxon>Eukaryota</taxon>
        <taxon>Fungi</taxon>
        <taxon>Fungi incertae sedis</taxon>
        <taxon>Chytridiomycota</taxon>
        <taxon>Chytridiomycota incertae sedis</taxon>
        <taxon>Chytridiomycetes</taxon>
        <taxon>Spizellomycetales</taxon>
        <taxon>Powellomycetaceae</taxon>
        <taxon>Geranomyces</taxon>
    </lineage>
</organism>
<sequence length="525" mass="57359">MIRRAHAASSSTAGDRDRASSQTKENEPSPLEKADRELAAKLAGIAEPRPATAARKGHGAAIPGRKPSRNEEYKAWKQTRESAKYALPRVNPNVGKEDDDEFDPSLLDVPNVCGLLDLLDVPSTQESNLSQSSLISSTSSTSLKNGPIARLQRALAARNSDVEALHSRLAKQTSRAERAELEAESRRRDADEARARTTELAALYDEAENELSGQSDAVAELQLQLARVKKEARTAGRRVLELEADMEEEYGRCNAVVNALTSLFWDTLGDDTDASGIIKDKSYEEILQLAQTRAIEFKIRQQQANAEHKDLEAQVASVRAYLHSINPDDVQASSTSSLVDSVRHAIEERNAIITRIRDETNALTTELANARARTFEDKSAAASLNQQNEELTEALTTLEMDLATAEERGNELETVVQRQEELQTLLMSQDLDVLNLRGELERVAARAAELETALASALDENEMLASAAKIGLLHEDSGVGLMNGDGMFNGQDNDDYGDDETPPSPCARSPGSAKEVLRMRSSSPM</sequence>